<proteinExistence type="predicted"/>
<name>A0A4S8P103_9HYPH</name>
<comment type="caution">
    <text evidence="2">The sequence shown here is derived from an EMBL/GenBank/DDBJ whole genome shotgun (WGS) entry which is preliminary data.</text>
</comment>
<dbReference type="RefSeq" id="WP_136597759.1">
    <property type="nucleotide sequence ID" value="NZ_STGV01000002.1"/>
</dbReference>
<organism evidence="2 3">
    <name type="scientific">Peteryoungia ipomoeae</name>
    <dbReference type="NCBI Taxonomy" id="1210932"/>
    <lineage>
        <taxon>Bacteria</taxon>
        <taxon>Pseudomonadati</taxon>
        <taxon>Pseudomonadota</taxon>
        <taxon>Alphaproteobacteria</taxon>
        <taxon>Hyphomicrobiales</taxon>
        <taxon>Rhizobiaceae</taxon>
        <taxon>Peteryoungia</taxon>
    </lineage>
</organism>
<protein>
    <submittedName>
        <fullName evidence="2">Uncharacterized protein</fullName>
    </submittedName>
</protein>
<feature type="compositionally biased region" description="Basic and acidic residues" evidence="1">
    <location>
        <begin position="9"/>
        <end position="20"/>
    </location>
</feature>
<accession>A0A4S8P103</accession>
<gene>
    <name evidence="2" type="ORF">FAA97_06625</name>
</gene>
<evidence type="ECO:0000313" key="3">
    <source>
        <dbReference type="Proteomes" id="UP000308828"/>
    </source>
</evidence>
<keyword evidence="3" id="KW-1185">Reference proteome</keyword>
<sequence length="98" mass="11283">MHSLVLPFYKKEPHTMSQKERREAEERFYREHAHPRLAAFTAWMRRAGTRVEDAQHPASAEVLVATEDKMRRREDRCSGEAGAASRSCHAYATRLKAG</sequence>
<evidence type="ECO:0000256" key="1">
    <source>
        <dbReference type="SAM" id="MobiDB-lite"/>
    </source>
</evidence>
<dbReference type="AlphaFoldDB" id="A0A4S8P103"/>
<dbReference type="Proteomes" id="UP000308828">
    <property type="component" value="Unassembled WGS sequence"/>
</dbReference>
<reference evidence="2 3" key="1">
    <citation type="submission" date="2019-04" db="EMBL/GenBank/DDBJ databases">
        <title>Genome sequence of strain shin9-1.</title>
        <authorList>
            <person name="Gao J."/>
            <person name="Sun J."/>
        </authorList>
    </citation>
    <scope>NUCLEOTIDE SEQUENCE [LARGE SCALE GENOMIC DNA]</scope>
    <source>
        <strain evidence="3">shin9-1</strain>
    </source>
</reference>
<evidence type="ECO:0000313" key="2">
    <source>
        <dbReference type="EMBL" id="THV23660.1"/>
    </source>
</evidence>
<dbReference type="EMBL" id="STGV01000002">
    <property type="protein sequence ID" value="THV23660.1"/>
    <property type="molecule type" value="Genomic_DNA"/>
</dbReference>
<feature type="region of interest" description="Disordered" evidence="1">
    <location>
        <begin position="1"/>
        <end position="20"/>
    </location>
</feature>